<dbReference type="RefSeq" id="WP_013549034.1">
    <property type="nucleotide sequence ID" value="NC_014934.1"/>
</dbReference>
<dbReference type="eggNOG" id="COG5343">
    <property type="taxonomic scope" value="Bacteria"/>
</dbReference>
<dbReference type="InterPro" id="IPR051474">
    <property type="entry name" value="Anti-sigma-K/W_factor"/>
</dbReference>
<dbReference type="GO" id="GO:0005886">
    <property type="term" value="C:plasma membrane"/>
    <property type="evidence" value="ECO:0007669"/>
    <property type="project" value="InterPro"/>
</dbReference>
<evidence type="ECO:0000259" key="3">
    <source>
        <dbReference type="Pfam" id="PF10099"/>
    </source>
</evidence>
<dbReference type="OrthoDB" id="1420916at2"/>
<evidence type="ECO:0000313" key="5">
    <source>
        <dbReference type="Proteomes" id="UP000008634"/>
    </source>
</evidence>
<keyword evidence="2" id="KW-0812">Transmembrane</keyword>
<accession>E6X7U2</accession>
<reference evidence="4 5" key="1">
    <citation type="journal article" date="2010" name="Stand. Genomic Sci.">
        <title>Complete genome sequence of Cellulophaga algicola type strain (IC166).</title>
        <authorList>
            <person name="Abt B."/>
            <person name="Lu M."/>
            <person name="Misra M."/>
            <person name="Han C."/>
            <person name="Nolan M."/>
            <person name="Lucas S."/>
            <person name="Hammon N."/>
            <person name="Deshpande S."/>
            <person name="Cheng J.F."/>
            <person name="Tapia R."/>
            <person name="Goodwin L."/>
            <person name="Pitluck S."/>
            <person name="Liolios K."/>
            <person name="Pagani I."/>
            <person name="Ivanova N."/>
            <person name="Mavromatis K."/>
            <person name="Ovchinikova G."/>
            <person name="Pati A."/>
            <person name="Chen A."/>
            <person name="Palaniappan K."/>
            <person name="Land M."/>
            <person name="Hauser L."/>
            <person name="Chang Y.J."/>
            <person name="Jeffries C.D."/>
            <person name="Detter J.C."/>
            <person name="Brambilla E."/>
            <person name="Rohde M."/>
            <person name="Tindall B.J."/>
            <person name="Goker M."/>
            <person name="Woyke T."/>
            <person name="Bristow J."/>
            <person name="Eisen J.A."/>
            <person name="Markowitz V."/>
            <person name="Hugenholtz P."/>
            <person name="Kyrpides N.C."/>
            <person name="Klenk H.P."/>
            <person name="Lapidus A."/>
        </authorList>
    </citation>
    <scope>NUCLEOTIDE SEQUENCE [LARGE SCALE GENOMIC DNA]</scope>
    <source>
        <strain evidence="5">DSM 14237 / IC166 / ACAM 630</strain>
    </source>
</reference>
<dbReference type="Pfam" id="PF10099">
    <property type="entry name" value="RskA_C"/>
    <property type="match status" value="1"/>
</dbReference>
<proteinExistence type="predicted"/>
<evidence type="ECO:0000313" key="4">
    <source>
        <dbReference type="EMBL" id="ADV47535.1"/>
    </source>
</evidence>
<dbReference type="GO" id="GO:0016989">
    <property type="term" value="F:sigma factor antagonist activity"/>
    <property type="evidence" value="ECO:0007669"/>
    <property type="project" value="TreeGrafter"/>
</dbReference>
<name>E6X7U2_CELAD</name>
<evidence type="ECO:0000256" key="2">
    <source>
        <dbReference type="SAM" id="Phobius"/>
    </source>
</evidence>
<feature type="coiled-coil region" evidence="1">
    <location>
        <begin position="28"/>
        <end position="55"/>
    </location>
</feature>
<dbReference type="GO" id="GO:0006417">
    <property type="term" value="P:regulation of translation"/>
    <property type="evidence" value="ECO:0007669"/>
    <property type="project" value="TreeGrafter"/>
</dbReference>
<dbReference type="PANTHER" id="PTHR37461">
    <property type="entry name" value="ANTI-SIGMA-K FACTOR RSKA"/>
    <property type="match status" value="1"/>
</dbReference>
<keyword evidence="2" id="KW-1133">Transmembrane helix</keyword>
<feature type="domain" description="Anti-sigma K factor RskA C-terminal" evidence="3">
    <location>
        <begin position="98"/>
        <end position="254"/>
    </location>
</feature>
<dbReference type="KEGG" id="cao:Celal_0184"/>
<keyword evidence="5" id="KW-1185">Reference proteome</keyword>
<sequence length="266" mass="28943">MDIEKYIASGILELYVAGILSEVENLDIARYAGEHAEIQKEIEEIEASVLALTKAAAPKGGAQINLAKVQAKIAATQAPKVIEMQPTKNNWSSYIGWAASIIFAVGLFWMYSENNSLKSDLDATTQANSALEEKIEEAKTSLDKSQELLTTIRDKDIQVVALGGQAVDPNSYAKAYWNKSEQKVFIDAQGLPEPPDGMVYQVWSLKLNPLTPTSMGLLEDFITDDNKVFALNNPNESEAFGITLEPAGGSEAPNLEQLYTLGVVNS</sequence>
<feature type="coiled-coil region" evidence="1">
    <location>
        <begin position="114"/>
        <end position="155"/>
    </location>
</feature>
<dbReference type="HOGENOM" id="CLU_075802_2_0_10"/>
<keyword evidence="2" id="KW-0472">Membrane</keyword>
<dbReference type="STRING" id="688270.Celal_0184"/>
<dbReference type="AlphaFoldDB" id="E6X7U2"/>
<dbReference type="PANTHER" id="PTHR37461:SF1">
    <property type="entry name" value="ANTI-SIGMA-K FACTOR RSKA"/>
    <property type="match status" value="1"/>
</dbReference>
<dbReference type="EMBL" id="CP002453">
    <property type="protein sequence ID" value="ADV47535.1"/>
    <property type="molecule type" value="Genomic_DNA"/>
</dbReference>
<organism evidence="4 5">
    <name type="scientific">Cellulophaga algicola (strain DSM 14237 / IC166 / ACAM 630)</name>
    <dbReference type="NCBI Taxonomy" id="688270"/>
    <lineage>
        <taxon>Bacteria</taxon>
        <taxon>Pseudomonadati</taxon>
        <taxon>Bacteroidota</taxon>
        <taxon>Flavobacteriia</taxon>
        <taxon>Flavobacteriales</taxon>
        <taxon>Flavobacteriaceae</taxon>
        <taxon>Cellulophaga</taxon>
    </lineage>
</organism>
<protein>
    <recommendedName>
        <fullName evidence="3">Anti-sigma K factor RskA C-terminal domain-containing protein</fullName>
    </recommendedName>
</protein>
<evidence type="ECO:0000256" key="1">
    <source>
        <dbReference type="SAM" id="Coils"/>
    </source>
</evidence>
<keyword evidence="1" id="KW-0175">Coiled coil</keyword>
<dbReference type="Proteomes" id="UP000008634">
    <property type="component" value="Chromosome"/>
</dbReference>
<gene>
    <name evidence="4" type="ordered locus">Celal_0184</name>
</gene>
<dbReference type="InterPro" id="IPR018764">
    <property type="entry name" value="RskA_C"/>
</dbReference>
<feature type="transmembrane region" description="Helical" evidence="2">
    <location>
        <begin position="94"/>
        <end position="111"/>
    </location>
</feature>